<keyword evidence="18" id="KW-1133">Transmembrane helix</keyword>
<dbReference type="InterPro" id="IPR029039">
    <property type="entry name" value="Flavoprotein-like_sf"/>
</dbReference>
<comment type="catalytic activity">
    <reaction evidence="12">
        <text>2 oxidized [2Fe-2S]-[protein] + NADPH = 2 reduced [2Fe-2S]-[protein] + NADP(+) + H(+)</text>
        <dbReference type="Rhea" id="RHEA:67716"/>
        <dbReference type="Rhea" id="RHEA-COMP:17327"/>
        <dbReference type="Rhea" id="RHEA-COMP:17328"/>
        <dbReference type="ChEBI" id="CHEBI:15378"/>
        <dbReference type="ChEBI" id="CHEBI:33737"/>
        <dbReference type="ChEBI" id="CHEBI:33738"/>
        <dbReference type="ChEBI" id="CHEBI:57783"/>
        <dbReference type="ChEBI" id="CHEBI:58349"/>
    </reaction>
    <physiologicalReaction direction="left-to-right" evidence="12">
        <dbReference type="Rhea" id="RHEA:67717"/>
    </physiologicalReaction>
</comment>
<dbReference type="EMBL" id="JWIN03000004">
    <property type="protein sequence ID" value="KAB1279877.1"/>
    <property type="molecule type" value="Genomic_DNA"/>
</dbReference>
<dbReference type="InterPro" id="IPR001709">
    <property type="entry name" value="Flavoprot_Pyr_Nucl_cyt_Rdtase"/>
</dbReference>
<dbReference type="Pfam" id="PF00175">
    <property type="entry name" value="NAD_binding_1"/>
    <property type="match status" value="1"/>
</dbReference>
<name>A0A5N4E935_CAMDR</name>
<evidence type="ECO:0000256" key="3">
    <source>
        <dbReference type="ARBA" id="ARBA00022490"/>
    </source>
</evidence>
<feature type="binding site" evidence="15">
    <location>
        <position position="141"/>
    </location>
    <ligand>
        <name>FMN</name>
        <dbReference type="ChEBI" id="CHEBI:58210"/>
    </ligand>
</feature>
<dbReference type="InterPro" id="IPR023173">
    <property type="entry name" value="NADPH_Cyt_P450_Rdtase_alpha"/>
</dbReference>
<keyword evidence="11 15" id="KW-0560">Oxidoreductase</keyword>
<dbReference type="GO" id="GO:0016651">
    <property type="term" value="F:oxidoreductase activity, acting on NAD(P)H"/>
    <property type="evidence" value="ECO:0007669"/>
    <property type="project" value="UniProtKB-UniRule"/>
</dbReference>
<evidence type="ECO:0000256" key="9">
    <source>
        <dbReference type="ARBA" id="ARBA00022833"/>
    </source>
</evidence>
<evidence type="ECO:0000256" key="18">
    <source>
        <dbReference type="SAM" id="Phobius"/>
    </source>
</evidence>
<keyword evidence="3 15" id="KW-0963">Cytoplasm</keyword>
<accession>A0A5N4E935</accession>
<evidence type="ECO:0000256" key="16">
    <source>
        <dbReference type="PROSITE-ProRule" id="PRU00175"/>
    </source>
</evidence>
<comment type="subcellular location">
    <subcellularLocation>
        <location evidence="15">Cytoplasm</location>
        <location evidence="15">Perinuclear region</location>
    </subcellularLocation>
    <text evidence="15">Concentrated in perinuclear structure.</text>
</comment>
<keyword evidence="10 15" id="KW-0521">NADP</keyword>
<dbReference type="HAMAP" id="MF_03178">
    <property type="entry name" value="NDOR1"/>
    <property type="match status" value="1"/>
</dbReference>
<reference evidence="22 23" key="1">
    <citation type="journal article" date="2019" name="Mol. Ecol. Resour.">
        <title>Improving Illumina assemblies with Hi-C and long reads: an example with the North African dromedary.</title>
        <authorList>
            <person name="Elbers J.P."/>
            <person name="Rogers M.F."/>
            <person name="Perelman P.L."/>
            <person name="Proskuryakova A.A."/>
            <person name="Serdyukova N.A."/>
            <person name="Johnson W.E."/>
            <person name="Horin P."/>
            <person name="Corander J."/>
            <person name="Murphy D."/>
            <person name="Burger P.A."/>
        </authorList>
    </citation>
    <scope>NUCLEOTIDE SEQUENCE [LARGE SCALE GENOMIC DNA]</scope>
    <source>
        <strain evidence="22">Drom800</strain>
        <tissue evidence="22">Blood</tissue>
    </source>
</reference>
<evidence type="ECO:0000256" key="13">
    <source>
        <dbReference type="ARBA" id="ARBA00059862"/>
    </source>
</evidence>
<feature type="binding site" evidence="15">
    <location>
        <begin position="526"/>
        <end position="530"/>
    </location>
    <ligand>
        <name>NADP(+)</name>
        <dbReference type="ChEBI" id="CHEBI:58349"/>
    </ligand>
</feature>
<evidence type="ECO:0000256" key="10">
    <source>
        <dbReference type="ARBA" id="ARBA00022857"/>
    </source>
</evidence>
<dbReference type="PRINTS" id="PR00371">
    <property type="entry name" value="FPNCR"/>
</dbReference>
<dbReference type="InterPro" id="IPR017927">
    <property type="entry name" value="FAD-bd_FR_type"/>
</dbReference>
<evidence type="ECO:0000259" key="21">
    <source>
        <dbReference type="PROSITE" id="PS51384"/>
    </source>
</evidence>
<dbReference type="SUPFAM" id="SSF63380">
    <property type="entry name" value="Riboflavin synthase domain-like"/>
    <property type="match status" value="1"/>
</dbReference>
<keyword evidence="7 16" id="KW-0863">Zinc-finger</keyword>
<evidence type="ECO:0000256" key="1">
    <source>
        <dbReference type="ARBA" id="ARBA00001917"/>
    </source>
</evidence>
<feature type="transmembrane region" description="Helical" evidence="18">
    <location>
        <begin position="831"/>
        <end position="859"/>
    </location>
</feature>
<dbReference type="GO" id="GO:0048471">
    <property type="term" value="C:perinuclear region of cytoplasm"/>
    <property type="evidence" value="ECO:0007669"/>
    <property type="project" value="UniProtKB-SubCell"/>
</dbReference>
<dbReference type="Gene3D" id="3.30.40.10">
    <property type="entry name" value="Zinc/RING finger domain, C3HC4 (zinc finger)"/>
    <property type="match status" value="1"/>
</dbReference>
<dbReference type="PANTHER" id="PTHR19384">
    <property type="entry name" value="NITRIC OXIDE SYNTHASE-RELATED"/>
    <property type="match status" value="1"/>
</dbReference>
<dbReference type="GO" id="GO:0016226">
    <property type="term" value="P:iron-sulfur cluster assembly"/>
    <property type="evidence" value="ECO:0007669"/>
    <property type="project" value="UniProtKB-UniRule"/>
</dbReference>
<comment type="similarity">
    <text evidence="15">In the C-terminal section; belongs to the flavoprotein pyridine nucleotide cytochrome reductase family.</text>
</comment>
<dbReference type="Gene3D" id="2.40.30.10">
    <property type="entry name" value="Translation factors"/>
    <property type="match status" value="1"/>
</dbReference>
<feature type="binding site" evidence="15">
    <location>
        <begin position="21"/>
        <end position="26"/>
    </location>
    <ligand>
        <name>FMN</name>
        <dbReference type="ChEBI" id="CHEBI:58210"/>
    </ligand>
</feature>
<evidence type="ECO:0000256" key="14">
    <source>
        <dbReference type="ARBA" id="ARBA00063044"/>
    </source>
</evidence>
<evidence type="ECO:0000256" key="8">
    <source>
        <dbReference type="ARBA" id="ARBA00022827"/>
    </source>
</evidence>
<dbReference type="EC" id="1.18.1.-" evidence="15"/>
<dbReference type="Gene3D" id="3.40.50.80">
    <property type="entry name" value="Nucleotide-binding domain of ferredoxin-NADP reductase (FNR) module"/>
    <property type="match status" value="1"/>
</dbReference>
<evidence type="ECO:0000256" key="2">
    <source>
        <dbReference type="ARBA" id="ARBA00001974"/>
    </source>
</evidence>
<dbReference type="InterPro" id="IPR001094">
    <property type="entry name" value="Flavdoxin-like"/>
</dbReference>
<sequence length="864" mass="95498">MQGSLGRAPMPSPRLLVLFGSQTGTAQDVSERLGREARRRRLGCRVQALDSYPVVNLINEPLVIFVCATTGQGDPPDNMKNFWRFIFRRSLPAASLCHMDFAVLGLGDSSYARFNFVAKKLYRRLLQLGGSALLPVCLGDDQHELGPDATIDPWLHNLWEKVLGPYPVPLDPPGVPWPSKFTLQFLQEAPRTCSEELRVARTDPQGPPSELQPFLAPMVANQRVTGPSHFQDVRLIEFDIAGSGLSFAAGDVVLIQPENAASHIRQFCQVLGLEPDQHFTLQPREPDVPCPKWLPQPCSVQCLVSRYLDITSVPRRSFFELLACLSPHEREREKLLEFSSAQGHEELHSYCTRPRRNILEVLCDFPHTAGAIPPDYLLDLIPPIRPRAFSVASSQLAHPSRLQILVAVVQYQTRLKEPRRGLCSSWLASLDPGQGPVRVPLWVQPGGLTFPQTPDIPVIMVGPGTGVAPFRAAIQERVARGQTGNILFFGCRRRDQDFYWEAEWKELEKQGCLTLVTAFSREQEQKVYVQHRLRELGPLVWELLDRQGAHFYLAGNAKYMPADVSDALMSIIQEEGGLSGPDTAAYLARLQRTLRFQMETAPTHGPTDLSSGLTGPPSASLGPEHLDSLCQVLADDGSDSRAPANLHGARILDSEPLLGAAVIDCPWAPTEDGDEDKEEQAGEQGEEEECPVCTEPYRSGEHQLALLNCGHNLCAGCLHRLLGAAPSADLGRVRCPLCRQKTPMLEWEICRLQEELLQADGPQRPAPAAPLGPLLQGPGPWACLEHRYQLRFLTRPLGGRGCLPFLPCPPCLGAWLWALRERGPCARRMALLGLLALELLGLLLIFTPLMLLGLLFVLLDGSGR</sequence>
<evidence type="ECO:0000256" key="11">
    <source>
        <dbReference type="ARBA" id="ARBA00023002"/>
    </source>
</evidence>
<evidence type="ECO:0000256" key="6">
    <source>
        <dbReference type="ARBA" id="ARBA00022723"/>
    </source>
</evidence>
<keyword evidence="18" id="KW-0472">Membrane</keyword>
<dbReference type="Pfam" id="PF00667">
    <property type="entry name" value="FAD_binding_1"/>
    <property type="match status" value="1"/>
</dbReference>
<keyword evidence="5 15" id="KW-0288">FMN</keyword>
<dbReference type="GO" id="GO:0160246">
    <property type="term" value="F:NADPH-iron-sulfur [2Fe-2S] protein oxidoreductase activity"/>
    <property type="evidence" value="ECO:0007669"/>
    <property type="project" value="InterPro"/>
</dbReference>
<feature type="domain" description="RING-type" evidence="19">
    <location>
        <begin position="690"/>
        <end position="739"/>
    </location>
</feature>
<keyword evidence="9" id="KW-0862">Zinc</keyword>
<feature type="domain" description="Flavodoxin-like" evidence="20">
    <location>
        <begin position="15"/>
        <end position="159"/>
    </location>
</feature>
<feature type="binding site" evidence="15">
    <location>
        <position position="563"/>
    </location>
    <ligand>
        <name>NADP(+)</name>
        <dbReference type="ChEBI" id="CHEBI:58349"/>
    </ligand>
</feature>
<dbReference type="SUPFAM" id="SSF57850">
    <property type="entry name" value="RING/U-box"/>
    <property type="match status" value="1"/>
</dbReference>
<dbReference type="PROSITE" id="PS50089">
    <property type="entry name" value="ZF_RING_2"/>
    <property type="match status" value="1"/>
</dbReference>
<dbReference type="Gene3D" id="1.20.990.10">
    <property type="entry name" value="NADPH-cytochrome p450 Reductase, Chain A, domain 3"/>
    <property type="match status" value="1"/>
</dbReference>
<dbReference type="PROSITE" id="PS00518">
    <property type="entry name" value="ZF_RING_1"/>
    <property type="match status" value="1"/>
</dbReference>
<evidence type="ECO:0000259" key="20">
    <source>
        <dbReference type="PROSITE" id="PS50902"/>
    </source>
</evidence>
<dbReference type="PRINTS" id="PR00369">
    <property type="entry name" value="FLAVODOXIN"/>
</dbReference>
<dbReference type="SUPFAM" id="SSF52343">
    <property type="entry name" value="Ferredoxin reductase-like, C-terminal NADP-linked domain"/>
    <property type="match status" value="1"/>
</dbReference>
<evidence type="ECO:0000256" key="12">
    <source>
        <dbReference type="ARBA" id="ARBA00052174"/>
    </source>
</evidence>
<comment type="caution">
    <text evidence="15">Lacks conserved residue(s) required for the propagation of feature annotation.</text>
</comment>
<dbReference type="PROSITE" id="PS50902">
    <property type="entry name" value="FLAVODOXIN_LIKE"/>
    <property type="match status" value="1"/>
</dbReference>
<dbReference type="Pfam" id="PF00258">
    <property type="entry name" value="Flavodoxin_1"/>
    <property type="match status" value="1"/>
</dbReference>
<evidence type="ECO:0000256" key="15">
    <source>
        <dbReference type="HAMAP-Rule" id="MF_03178"/>
    </source>
</evidence>
<dbReference type="Proteomes" id="UP000299084">
    <property type="component" value="Unassembled WGS sequence"/>
</dbReference>
<comment type="cofactor">
    <cofactor evidence="1 15">
        <name>FMN</name>
        <dbReference type="ChEBI" id="CHEBI:58210"/>
    </cofactor>
</comment>
<dbReference type="InterPro" id="IPR001841">
    <property type="entry name" value="Znf_RING"/>
</dbReference>
<comment type="similarity">
    <text evidence="15">Belongs to the NADPH-dependent diflavin oxidoreductase NDOR1 family.</text>
</comment>
<dbReference type="InterPro" id="IPR017907">
    <property type="entry name" value="Znf_RING_CS"/>
</dbReference>
<dbReference type="FunFam" id="3.40.50.80:FF:000001">
    <property type="entry name" value="NADPH--cytochrome P450 reductase 1"/>
    <property type="match status" value="1"/>
</dbReference>
<gene>
    <name evidence="15" type="primary">NDOR1</name>
    <name evidence="22" type="ORF">Cadr_000016524</name>
</gene>
<dbReference type="InterPro" id="IPR028879">
    <property type="entry name" value="NDOR1"/>
</dbReference>
<feature type="binding site" evidence="15">
    <location>
        <begin position="520"/>
        <end position="521"/>
    </location>
    <ligand>
        <name>NADP(+)</name>
        <dbReference type="ChEBI" id="CHEBI:58349"/>
    </ligand>
</feature>
<keyword evidence="6" id="KW-0479">Metal-binding</keyword>
<dbReference type="Gene3D" id="3.40.50.360">
    <property type="match status" value="1"/>
</dbReference>
<comment type="subunit">
    <text evidence="14">Interacts with CIAPIN1; as part of the cytosolic iron-sulfur (Fe-S) protein assembly (CIA) machinery. Interacts with DCPS.</text>
</comment>
<feature type="region of interest" description="Disordered" evidence="17">
    <location>
        <begin position="601"/>
        <end position="621"/>
    </location>
</feature>
<dbReference type="FunFam" id="1.20.990.10:FF:000008">
    <property type="entry name" value="NADPH-dependent diflavin oxidoreductase 1"/>
    <property type="match status" value="1"/>
</dbReference>
<comment type="function">
    <text evidence="13">NADPH-dependent reductase which is a central component of the cytosolic iron-sulfur (Fe-S) protein assembly (CIA) machinery. Transfers electrons from NADPH via its FAD and FMN prosthetic groups to the [2Fe-2S] cluster of CIAPIN1, another key component of the CIA machinery. In turn, this reduced cluster provides electrons for assembly of cytosolic iron-sulfur cluster proteins. It can also reduce the [2Fe-2S] cluster of CISD1 and activate this protein implicated in Fe/S cluster repair. In vitro can fully activate methionine synthase/MTR in the presence of soluble cytochrome b5/CYB5A.</text>
</comment>
<feature type="binding site" evidence="15">
    <location>
        <begin position="421"/>
        <end position="424"/>
    </location>
    <ligand>
        <name>FAD</name>
        <dbReference type="ChEBI" id="CHEBI:57692"/>
    </ligand>
</feature>
<evidence type="ECO:0000256" key="5">
    <source>
        <dbReference type="ARBA" id="ARBA00022643"/>
    </source>
</evidence>
<dbReference type="InterPro" id="IPR039261">
    <property type="entry name" value="FNR_nucleotide-bd"/>
</dbReference>
<dbReference type="InterPro" id="IPR001433">
    <property type="entry name" value="OxRdtase_FAD/NAD-bd"/>
</dbReference>
<evidence type="ECO:0000256" key="7">
    <source>
        <dbReference type="ARBA" id="ARBA00022771"/>
    </source>
</evidence>
<keyword evidence="8 15" id="KW-0274">FAD</keyword>
<dbReference type="GO" id="GO:0005829">
    <property type="term" value="C:cytosol"/>
    <property type="evidence" value="ECO:0007669"/>
    <property type="project" value="TreeGrafter"/>
</dbReference>
<dbReference type="PANTHER" id="PTHR19384:SF10">
    <property type="entry name" value="NADPH-DEPENDENT DIFLAVIN OXIDOREDUCTASE 1"/>
    <property type="match status" value="1"/>
</dbReference>
<dbReference type="SMART" id="SM00184">
    <property type="entry name" value="RING"/>
    <property type="match status" value="1"/>
</dbReference>
<organism evidence="22 23">
    <name type="scientific">Camelus dromedarius</name>
    <name type="common">Dromedary</name>
    <name type="synonym">Arabian camel</name>
    <dbReference type="NCBI Taxonomy" id="9838"/>
    <lineage>
        <taxon>Eukaryota</taxon>
        <taxon>Metazoa</taxon>
        <taxon>Chordata</taxon>
        <taxon>Craniata</taxon>
        <taxon>Vertebrata</taxon>
        <taxon>Euteleostomi</taxon>
        <taxon>Mammalia</taxon>
        <taxon>Eutheria</taxon>
        <taxon>Laurasiatheria</taxon>
        <taxon>Artiodactyla</taxon>
        <taxon>Tylopoda</taxon>
        <taxon>Camelidae</taxon>
        <taxon>Camelus</taxon>
    </lineage>
</organism>
<feature type="binding site" evidence="15">
    <location>
        <position position="355"/>
    </location>
    <ligand>
        <name>FAD</name>
        <dbReference type="ChEBI" id="CHEBI:57692"/>
    </ligand>
</feature>
<evidence type="ECO:0000256" key="17">
    <source>
        <dbReference type="SAM" id="MobiDB-lite"/>
    </source>
</evidence>
<dbReference type="GO" id="GO:0008270">
    <property type="term" value="F:zinc ion binding"/>
    <property type="evidence" value="ECO:0007669"/>
    <property type="project" value="UniProtKB-KW"/>
</dbReference>
<comment type="similarity">
    <text evidence="15">In the N-terminal section; belongs to the flavodoxin family.</text>
</comment>
<feature type="binding site" evidence="15">
    <location>
        <begin position="387"/>
        <end position="390"/>
    </location>
    <ligand>
        <name>FAD</name>
        <dbReference type="ChEBI" id="CHEBI:57692"/>
    </ligand>
</feature>
<evidence type="ECO:0000256" key="4">
    <source>
        <dbReference type="ARBA" id="ARBA00022630"/>
    </source>
</evidence>
<feature type="transmembrane region" description="Helical" evidence="18">
    <location>
        <begin position="797"/>
        <end position="819"/>
    </location>
</feature>
<proteinExistence type="inferred from homology"/>
<keyword evidence="18" id="KW-0812">Transmembrane</keyword>
<evidence type="ECO:0000313" key="23">
    <source>
        <dbReference type="Proteomes" id="UP000299084"/>
    </source>
</evidence>
<dbReference type="GO" id="GO:0050661">
    <property type="term" value="F:NADP binding"/>
    <property type="evidence" value="ECO:0007669"/>
    <property type="project" value="UniProtKB-UniRule"/>
</dbReference>
<evidence type="ECO:0000313" key="22">
    <source>
        <dbReference type="EMBL" id="KAB1279877.1"/>
    </source>
</evidence>
<dbReference type="InterPro" id="IPR017938">
    <property type="entry name" value="Riboflavin_synthase-like_b-brl"/>
</dbReference>
<feature type="binding site" evidence="15">
    <location>
        <begin position="68"/>
        <end position="71"/>
    </location>
    <ligand>
        <name>FMN</name>
        <dbReference type="ChEBI" id="CHEBI:58210"/>
    </ligand>
</feature>
<comment type="caution">
    <text evidence="22">The sequence shown here is derived from an EMBL/GenBank/DDBJ whole genome shotgun (WGS) entry which is preliminary data.</text>
</comment>
<dbReference type="GO" id="GO:0050660">
    <property type="term" value="F:flavin adenine dinucleotide binding"/>
    <property type="evidence" value="ECO:0007669"/>
    <property type="project" value="UniProtKB-UniRule"/>
</dbReference>
<dbReference type="InterPro" id="IPR013083">
    <property type="entry name" value="Znf_RING/FYVE/PHD"/>
</dbReference>
<dbReference type="FunFam" id="3.40.50.360:FF:000015">
    <property type="entry name" value="NADPH-dependent diflavin oxidoreductase 1"/>
    <property type="match status" value="1"/>
</dbReference>
<dbReference type="SUPFAM" id="SSF52218">
    <property type="entry name" value="Flavoproteins"/>
    <property type="match status" value="1"/>
</dbReference>
<dbReference type="InterPro" id="IPR008254">
    <property type="entry name" value="Flavodoxin/NO_synth"/>
</dbReference>
<dbReference type="GO" id="GO:0010181">
    <property type="term" value="F:FMN binding"/>
    <property type="evidence" value="ECO:0007669"/>
    <property type="project" value="UniProtKB-UniRule"/>
</dbReference>
<protein>
    <recommendedName>
        <fullName evidence="15">NADPH-dependent diflavin oxidoreductase 1</fullName>
        <ecNumber evidence="15">1.18.1.-</ecNumber>
    </recommendedName>
    <alternativeName>
        <fullName evidence="15">NADPH-dependent FMN and FAD-containing oxidoreductase</fullName>
    </alternativeName>
</protein>
<feature type="binding site" evidence="15">
    <location>
        <position position="465"/>
    </location>
    <ligand>
        <name>NADP(+)</name>
        <dbReference type="ChEBI" id="CHEBI:58349"/>
    </ligand>
</feature>
<evidence type="ECO:0000259" key="19">
    <source>
        <dbReference type="PROSITE" id="PS50089"/>
    </source>
</evidence>
<dbReference type="InterPro" id="IPR003097">
    <property type="entry name" value="CysJ-like_FAD-binding"/>
</dbReference>
<comment type="cofactor">
    <cofactor evidence="2 15">
        <name>FAD</name>
        <dbReference type="ChEBI" id="CHEBI:57692"/>
    </cofactor>
</comment>
<feature type="domain" description="FAD-binding FR-type" evidence="21">
    <location>
        <begin position="211"/>
        <end position="452"/>
    </location>
</feature>
<feature type="binding site" evidence="15">
    <location>
        <begin position="106"/>
        <end position="115"/>
    </location>
    <ligand>
        <name>FMN</name>
        <dbReference type="ChEBI" id="CHEBI:58210"/>
    </ligand>
</feature>
<dbReference type="GO" id="GO:0005634">
    <property type="term" value="C:nucleus"/>
    <property type="evidence" value="ECO:0007669"/>
    <property type="project" value="UniProtKB-ARBA"/>
</dbReference>
<keyword evidence="23" id="KW-1185">Reference proteome</keyword>
<dbReference type="PROSITE" id="PS51384">
    <property type="entry name" value="FAD_FR"/>
    <property type="match status" value="1"/>
</dbReference>
<dbReference type="Pfam" id="PF14634">
    <property type="entry name" value="zf-RING_5"/>
    <property type="match status" value="1"/>
</dbReference>
<dbReference type="AlphaFoldDB" id="A0A5N4E935"/>
<feature type="region of interest" description="Disordered" evidence="17">
    <location>
        <begin position="666"/>
        <end position="689"/>
    </location>
</feature>
<keyword evidence="4 15" id="KW-0285">Flavoprotein</keyword>